<evidence type="ECO:0000256" key="1">
    <source>
        <dbReference type="SAM" id="Coils"/>
    </source>
</evidence>
<accession>A0A0L6TY01</accession>
<evidence type="ECO:0000313" key="3">
    <source>
        <dbReference type="Proteomes" id="UP000036873"/>
    </source>
</evidence>
<comment type="caution">
    <text evidence="2">The sequence shown here is derived from an EMBL/GenBank/DDBJ whole genome shotgun (WGS) entry which is preliminary data.</text>
</comment>
<keyword evidence="3" id="KW-1185">Reference proteome</keyword>
<dbReference type="STRING" id="52689.AKG39_14660"/>
<dbReference type="EMBL" id="LGYO01000040">
    <property type="protein sequence ID" value="KNZ40947.1"/>
    <property type="molecule type" value="Genomic_DNA"/>
</dbReference>
<dbReference type="RefSeq" id="WP_050741153.1">
    <property type="nucleotide sequence ID" value="NZ_LGYO01000040.1"/>
</dbReference>
<evidence type="ECO:0000313" key="2">
    <source>
        <dbReference type="EMBL" id="KNZ40947.1"/>
    </source>
</evidence>
<sequence>MSRGNTKNLLSVPNLVAFIKDHLITNRELFLGIRNESLTIYYWGKSMLELSYFADQKCTIRIHKHYVDGTSLIGLKFVEKSDYMVFAFSDAFIQAFLASYDLLKNNIEQLIDESQSIDAKAGSLGQKFQGIIACNNNSARDSNWYCVDLDYCPEDSPLGRINMVAISKNSQNNKHRIVLIALKYSWQAYKSGYRKNLYNNKKNKGFYIQGRELKTRKNATGTQNPRRFGCKFDEKKKTVISYDFGSGIAGDFYNYSRFLFDVDGNYVEQLKEECFDMLMAKKKLGCFETNDSIGGELAKLLDGTKEAFVSHMNEVAECVFLTVGCESLEKCKESMTSYLCPGPTNTADILSCSKDTWNLYHNNGKGKLKHLVQDLSLADAFPEKFDERVRYLFSKNESLENLNLIDTPDPDSDDELILAIFASI</sequence>
<dbReference type="Proteomes" id="UP000036873">
    <property type="component" value="Unassembled WGS sequence"/>
</dbReference>
<name>A0A0L6TY01_9FIRM</name>
<feature type="coiled-coil region" evidence="1">
    <location>
        <begin position="93"/>
        <end position="120"/>
    </location>
</feature>
<dbReference type="OrthoDB" id="1776469at2"/>
<keyword evidence="1" id="KW-0175">Coiled coil</keyword>
<gene>
    <name evidence="2" type="ORF">AKG39_14660</name>
</gene>
<reference evidence="3" key="1">
    <citation type="submission" date="2015-07" db="EMBL/GenBank/DDBJ databases">
        <title>Draft genome sequence of Acetobacterium bakii DSM 8293, a potential psychrophilic chemical producer through syngas fermentation.</title>
        <authorList>
            <person name="Song Y."/>
            <person name="Hwang S."/>
            <person name="Cho B.-K."/>
        </authorList>
    </citation>
    <scope>NUCLEOTIDE SEQUENCE [LARGE SCALE GENOMIC DNA]</scope>
    <source>
        <strain evidence="3">DSM 8239</strain>
    </source>
</reference>
<dbReference type="AlphaFoldDB" id="A0A0L6TY01"/>
<proteinExistence type="predicted"/>
<protein>
    <submittedName>
        <fullName evidence="2">Uncharacterized protein</fullName>
    </submittedName>
</protein>
<organism evidence="2 3">
    <name type="scientific">Acetobacterium bakii</name>
    <dbReference type="NCBI Taxonomy" id="52689"/>
    <lineage>
        <taxon>Bacteria</taxon>
        <taxon>Bacillati</taxon>
        <taxon>Bacillota</taxon>
        <taxon>Clostridia</taxon>
        <taxon>Eubacteriales</taxon>
        <taxon>Eubacteriaceae</taxon>
        <taxon>Acetobacterium</taxon>
    </lineage>
</organism>